<gene>
    <name evidence="5" type="primary">cytR</name>
    <name evidence="5" type="ORF">ERS852381_00453</name>
</gene>
<dbReference type="InterPro" id="IPR010982">
    <property type="entry name" value="Lambda_DNA-bd_dom_sf"/>
</dbReference>
<evidence type="ECO:0000313" key="6">
    <source>
        <dbReference type="Proteomes" id="UP000095468"/>
    </source>
</evidence>
<dbReference type="InterPro" id="IPR046335">
    <property type="entry name" value="LacI/GalR-like_sensor"/>
</dbReference>
<dbReference type="Gene3D" id="1.10.260.40">
    <property type="entry name" value="lambda repressor-like DNA-binding domains"/>
    <property type="match status" value="1"/>
</dbReference>
<dbReference type="InterPro" id="IPR000843">
    <property type="entry name" value="HTH_LacI"/>
</dbReference>
<keyword evidence="1" id="KW-0805">Transcription regulation</keyword>
<dbReference type="SUPFAM" id="SSF47413">
    <property type="entry name" value="lambda repressor-like DNA-binding domains"/>
    <property type="match status" value="1"/>
</dbReference>
<keyword evidence="3" id="KW-0804">Transcription</keyword>
<evidence type="ECO:0000259" key="4">
    <source>
        <dbReference type="PROSITE" id="PS50932"/>
    </source>
</evidence>
<name>A0A173YFE6_9ACTN</name>
<dbReference type="SUPFAM" id="SSF53822">
    <property type="entry name" value="Periplasmic binding protein-like I"/>
    <property type="match status" value="1"/>
</dbReference>
<reference evidence="5 6" key="1">
    <citation type="submission" date="2015-09" db="EMBL/GenBank/DDBJ databases">
        <authorList>
            <consortium name="Pathogen Informatics"/>
        </authorList>
    </citation>
    <scope>NUCLEOTIDE SEQUENCE [LARGE SCALE GENOMIC DNA]</scope>
    <source>
        <strain evidence="5 6">2789STDY5608823</strain>
    </source>
</reference>
<dbReference type="CDD" id="cd01392">
    <property type="entry name" value="HTH_LacI"/>
    <property type="match status" value="1"/>
</dbReference>
<sequence>MAAVKKSVSVKDVARLAGVSEQTVSRTVHDSPSVRPETKERVRAAMRELGYRPNFAGRSLRRGKFKTVGVAMFNITGTGNLDRMEGFAAAADKHGYAITLTKVDGHPYTLESTSSRMSALPVDGMVVIMNRMPADFGTFEPLPGMQTVLVTMLEHPLCSTVDNDQFDCSRQVVEYLLEQGHKTVHFISCPERSLSGMRREEGWRETLRAHGIEPPQLVRGDWTAQSGYAAGQVLADDPTCTAIYASNDAMAYGCIRGLESRGKRVPQDVSVVGVDDSLGDIVPDCRLTTVRFDNKRVGMWAVDKIVGAEGVAPGVEHMLFPGVLVEGDTVRDIR</sequence>
<dbReference type="SMART" id="SM00354">
    <property type="entry name" value="HTH_LACI"/>
    <property type="match status" value="1"/>
</dbReference>
<dbReference type="Pfam" id="PF00356">
    <property type="entry name" value="LacI"/>
    <property type="match status" value="1"/>
</dbReference>
<evidence type="ECO:0000256" key="1">
    <source>
        <dbReference type="ARBA" id="ARBA00023015"/>
    </source>
</evidence>
<dbReference type="GO" id="GO:0003700">
    <property type="term" value="F:DNA-binding transcription factor activity"/>
    <property type="evidence" value="ECO:0007669"/>
    <property type="project" value="TreeGrafter"/>
</dbReference>
<dbReference type="AlphaFoldDB" id="A0A173YFE6"/>
<proteinExistence type="predicted"/>
<dbReference type="PANTHER" id="PTHR30146">
    <property type="entry name" value="LACI-RELATED TRANSCRIPTIONAL REPRESSOR"/>
    <property type="match status" value="1"/>
</dbReference>
<dbReference type="EMBL" id="CYYP01000003">
    <property type="protein sequence ID" value="CUN62353.1"/>
    <property type="molecule type" value="Genomic_DNA"/>
</dbReference>
<protein>
    <submittedName>
        <fullName evidence="5">HTH-type transcriptional repressor CytR</fullName>
    </submittedName>
</protein>
<dbReference type="InterPro" id="IPR028082">
    <property type="entry name" value="Peripla_BP_I"/>
</dbReference>
<dbReference type="PROSITE" id="PS50932">
    <property type="entry name" value="HTH_LACI_2"/>
    <property type="match status" value="1"/>
</dbReference>
<organism evidence="5 6">
    <name type="scientific">Collinsella aerofaciens</name>
    <dbReference type="NCBI Taxonomy" id="74426"/>
    <lineage>
        <taxon>Bacteria</taxon>
        <taxon>Bacillati</taxon>
        <taxon>Actinomycetota</taxon>
        <taxon>Coriobacteriia</taxon>
        <taxon>Coriobacteriales</taxon>
        <taxon>Coriobacteriaceae</taxon>
        <taxon>Collinsella</taxon>
    </lineage>
</organism>
<accession>A0A173YFE6</accession>
<dbReference type="GO" id="GO:0000976">
    <property type="term" value="F:transcription cis-regulatory region binding"/>
    <property type="evidence" value="ECO:0007669"/>
    <property type="project" value="TreeGrafter"/>
</dbReference>
<dbReference type="Gene3D" id="3.40.50.2300">
    <property type="match status" value="2"/>
</dbReference>
<evidence type="ECO:0000256" key="3">
    <source>
        <dbReference type="ARBA" id="ARBA00023163"/>
    </source>
</evidence>
<dbReference type="Proteomes" id="UP000095468">
    <property type="component" value="Unassembled WGS sequence"/>
</dbReference>
<dbReference type="CDD" id="cd01574">
    <property type="entry name" value="PBP1_LacI"/>
    <property type="match status" value="1"/>
</dbReference>
<dbReference type="PANTHER" id="PTHR30146:SF153">
    <property type="entry name" value="LACTOSE OPERON REPRESSOR"/>
    <property type="match status" value="1"/>
</dbReference>
<evidence type="ECO:0000313" key="5">
    <source>
        <dbReference type="EMBL" id="CUN62353.1"/>
    </source>
</evidence>
<dbReference type="RefSeq" id="WP_055285443.1">
    <property type="nucleotide sequence ID" value="NZ_CYYP01000003.1"/>
</dbReference>
<keyword evidence="2" id="KW-0238">DNA-binding</keyword>
<dbReference type="Pfam" id="PF13377">
    <property type="entry name" value="Peripla_BP_3"/>
    <property type="match status" value="1"/>
</dbReference>
<evidence type="ECO:0000256" key="2">
    <source>
        <dbReference type="ARBA" id="ARBA00023125"/>
    </source>
</evidence>
<feature type="domain" description="HTH lacI-type" evidence="4">
    <location>
        <begin position="8"/>
        <end position="62"/>
    </location>
</feature>